<keyword evidence="7" id="KW-0406">Ion transport</keyword>
<proteinExistence type="inferred from homology"/>
<evidence type="ECO:0000256" key="1">
    <source>
        <dbReference type="ARBA" id="ARBA00004294"/>
    </source>
</evidence>
<dbReference type="Proteomes" id="UP001168821">
    <property type="component" value="Unassembled WGS sequence"/>
</dbReference>
<dbReference type="Pfam" id="PF01459">
    <property type="entry name" value="Porin_3"/>
    <property type="match status" value="1"/>
</dbReference>
<dbReference type="InterPro" id="IPR027246">
    <property type="entry name" value="Porin_Euk/Tom40"/>
</dbReference>
<dbReference type="InterPro" id="IPR023614">
    <property type="entry name" value="Porin_dom_sf"/>
</dbReference>
<dbReference type="PANTHER" id="PTHR11743">
    <property type="entry name" value="VOLTAGE-DEPENDENT ANION-SELECTIVE CHANNEL"/>
    <property type="match status" value="1"/>
</dbReference>
<dbReference type="Gene3D" id="2.40.160.10">
    <property type="entry name" value="Porin"/>
    <property type="match status" value="1"/>
</dbReference>
<evidence type="ECO:0000256" key="11">
    <source>
        <dbReference type="SAM" id="MobiDB-lite"/>
    </source>
</evidence>
<dbReference type="FunFam" id="2.40.160.10:FF:000001">
    <property type="entry name" value="Voltage-dependent anion-selective channel protein 2"/>
    <property type="match status" value="1"/>
</dbReference>
<evidence type="ECO:0000256" key="8">
    <source>
        <dbReference type="ARBA" id="ARBA00023114"/>
    </source>
</evidence>
<organism evidence="12 13">
    <name type="scientific">Zophobas morio</name>
    <dbReference type="NCBI Taxonomy" id="2755281"/>
    <lineage>
        <taxon>Eukaryota</taxon>
        <taxon>Metazoa</taxon>
        <taxon>Ecdysozoa</taxon>
        <taxon>Arthropoda</taxon>
        <taxon>Hexapoda</taxon>
        <taxon>Insecta</taxon>
        <taxon>Pterygota</taxon>
        <taxon>Neoptera</taxon>
        <taxon>Endopterygota</taxon>
        <taxon>Coleoptera</taxon>
        <taxon>Polyphaga</taxon>
        <taxon>Cucujiformia</taxon>
        <taxon>Tenebrionidae</taxon>
        <taxon>Zophobas</taxon>
    </lineage>
</organism>
<gene>
    <name evidence="12" type="ORF">Zmor_024502</name>
</gene>
<evidence type="ECO:0000256" key="3">
    <source>
        <dbReference type="ARBA" id="ARBA00022448"/>
    </source>
</evidence>
<dbReference type="CDD" id="cd07306">
    <property type="entry name" value="Porin3_VDAC"/>
    <property type="match status" value="1"/>
</dbReference>
<name>A0AA38I2H2_9CUCU</name>
<evidence type="ECO:0000256" key="9">
    <source>
        <dbReference type="ARBA" id="ARBA00023128"/>
    </source>
</evidence>
<dbReference type="AlphaFoldDB" id="A0AA38I2H2"/>
<keyword evidence="6" id="KW-1000">Mitochondrion outer membrane</keyword>
<evidence type="ECO:0000256" key="2">
    <source>
        <dbReference type="ARBA" id="ARBA00007780"/>
    </source>
</evidence>
<keyword evidence="5" id="KW-0812">Transmembrane</keyword>
<keyword evidence="3" id="KW-0813">Transport</keyword>
<keyword evidence="10" id="KW-0472">Membrane</keyword>
<dbReference type="PRINTS" id="PR00185">
    <property type="entry name" value="EUKARYTPORIN"/>
</dbReference>
<dbReference type="GO" id="GO:0005741">
    <property type="term" value="C:mitochondrial outer membrane"/>
    <property type="evidence" value="ECO:0007669"/>
    <property type="project" value="UniProtKB-SubCell"/>
</dbReference>
<evidence type="ECO:0008006" key="14">
    <source>
        <dbReference type="Google" id="ProtNLM"/>
    </source>
</evidence>
<evidence type="ECO:0000313" key="12">
    <source>
        <dbReference type="EMBL" id="KAJ3646946.1"/>
    </source>
</evidence>
<dbReference type="GO" id="GO:0008308">
    <property type="term" value="F:voltage-gated monoatomic anion channel activity"/>
    <property type="evidence" value="ECO:0007669"/>
    <property type="project" value="InterPro"/>
</dbReference>
<dbReference type="PANTHER" id="PTHR11743:SF70">
    <property type="entry name" value="GH26960P-RELATED"/>
    <property type="match status" value="1"/>
</dbReference>
<keyword evidence="8" id="KW-0626">Porin</keyword>
<keyword evidence="13" id="KW-1185">Reference proteome</keyword>
<keyword evidence="4" id="KW-1134">Transmembrane beta strand</keyword>
<comment type="similarity">
    <text evidence="2">Belongs to the eukaryotic mitochondrial porin family.</text>
</comment>
<feature type="region of interest" description="Disordered" evidence="11">
    <location>
        <begin position="1"/>
        <end position="29"/>
    </location>
</feature>
<accession>A0AA38I2H2</accession>
<evidence type="ECO:0000313" key="13">
    <source>
        <dbReference type="Proteomes" id="UP001168821"/>
    </source>
</evidence>
<dbReference type="GO" id="GO:0046930">
    <property type="term" value="C:pore complex"/>
    <property type="evidence" value="ECO:0007669"/>
    <property type="project" value="UniProtKB-KW"/>
</dbReference>
<evidence type="ECO:0000256" key="4">
    <source>
        <dbReference type="ARBA" id="ARBA00022452"/>
    </source>
</evidence>
<protein>
    <recommendedName>
        <fullName evidence="14">Voltage-dependent anion-selective channel protein 3</fullName>
    </recommendedName>
</protein>
<evidence type="ECO:0000256" key="5">
    <source>
        <dbReference type="ARBA" id="ARBA00022692"/>
    </source>
</evidence>
<comment type="subcellular location">
    <subcellularLocation>
        <location evidence="1">Mitochondrion outer membrane</location>
    </subcellularLocation>
</comment>
<reference evidence="12" key="1">
    <citation type="journal article" date="2023" name="G3 (Bethesda)">
        <title>Whole genome assemblies of Zophobas morio and Tenebrio molitor.</title>
        <authorList>
            <person name="Kaur S."/>
            <person name="Stinson S.A."/>
            <person name="diCenzo G.C."/>
        </authorList>
    </citation>
    <scope>NUCLEOTIDE SEQUENCE</scope>
    <source>
        <strain evidence="12">QUZm001</strain>
    </source>
</reference>
<evidence type="ECO:0000256" key="10">
    <source>
        <dbReference type="ARBA" id="ARBA00023136"/>
    </source>
</evidence>
<dbReference type="InterPro" id="IPR001925">
    <property type="entry name" value="Porin_Euk"/>
</dbReference>
<dbReference type="GO" id="GO:0015288">
    <property type="term" value="F:porin activity"/>
    <property type="evidence" value="ECO:0007669"/>
    <property type="project" value="UniProtKB-KW"/>
</dbReference>
<dbReference type="EMBL" id="JALNTZ010000007">
    <property type="protein sequence ID" value="KAJ3646946.1"/>
    <property type="molecule type" value="Genomic_DNA"/>
</dbReference>
<keyword evidence="9" id="KW-0496">Mitochondrion</keyword>
<evidence type="ECO:0000256" key="7">
    <source>
        <dbReference type="ARBA" id="ARBA00023065"/>
    </source>
</evidence>
<evidence type="ECO:0000256" key="6">
    <source>
        <dbReference type="ARBA" id="ARBA00022787"/>
    </source>
</evidence>
<sequence>MENFFSKIDEKKQELQRISQGETKNPKPKAEVRLLQYDAKTSDVKKACLPGCCPSLKEDGRLIMAPPPYSDLGKKAKDVFGKGYHFGLIKLDCKSKTGSGVEFNTGGISNQESGKVFGSLETKYKVKEYGLTFSEKWNTDNTLATEVAIEDQLLKGLKLSTDLTFSPQTGSKSARVKSAFCNERVALNCDVDLDSSGPLIQASAVVGHQGWLAGYQSAFDTQKSKLTKNNFALGFSTGDFILHTNVDDGQEFGGSIYQKLSPKLETGIQLAWSAGSNNTKFGIGAKYDLDQDAAIRAKVNNSSQIGLGYQQRLREGVTLTLSALIDGKNFNNGGHKIGLAVELEA</sequence>
<comment type="caution">
    <text evidence="12">The sequence shown here is derived from an EMBL/GenBank/DDBJ whole genome shotgun (WGS) entry which is preliminary data.</text>
</comment>